<protein>
    <submittedName>
        <fullName evidence="1">(rape) hypothetical protein</fullName>
    </submittedName>
</protein>
<sequence>RDHLFFACPYSYTVWTMLLSRFLGSRINPDRTRTIDSLRSIDLLDLEGEKRATSSSSSKLLKKYRTNFGHYTKGIQKVMKLKV</sequence>
<feature type="non-terminal residue" evidence="1">
    <location>
        <position position="1"/>
    </location>
</feature>
<dbReference type="AlphaFoldDB" id="A0A816J5F5"/>
<name>A0A816J5F5_BRANA</name>
<dbReference type="EMBL" id="HG994373">
    <property type="protein sequence ID" value="CAF1763055.1"/>
    <property type="molecule type" value="Genomic_DNA"/>
</dbReference>
<dbReference type="Proteomes" id="UP001295469">
    <property type="component" value="Chromosome C09"/>
</dbReference>
<reference evidence="1" key="1">
    <citation type="submission" date="2021-01" db="EMBL/GenBank/DDBJ databases">
        <authorList>
            <consortium name="Genoscope - CEA"/>
            <person name="William W."/>
        </authorList>
    </citation>
    <scope>NUCLEOTIDE SEQUENCE</scope>
</reference>
<gene>
    <name evidence="1" type="ORF">DARMORV10_C09P47100.1</name>
</gene>
<organism evidence="1">
    <name type="scientific">Brassica napus</name>
    <name type="common">Rape</name>
    <dbReference type="NCBI Taxonomy" id="3708"/>
    <lineage>
        <taxon>Eukaryota</taxon>
        <taxon>Viridiplantae</taxon>
        <taxon>Streptophyta</taxon>
        <taxon>Embryophyta</taxon>
        <taxon>Tracheophyta</taxon>
        <taxon>Spermatophyta</taxon>
        <taxon>Magnoliopsida</taxon>
        <taxon>eudicotyledons</taxon>
        <taxon>Gunneridae</taxon>
        <taxon>Pentapetalae</taxon>
        <taxon>rosids</taxon>
        <taxon>malvids</taxon>
        <taxon>Brassicales</taxon>
        <taxon>Brassicaceae</taxon>
        <taxon>Brassiceae</taxon>
        <taxon>Brassica</taxon>
    </lineage>
</organism>
<accession>A0A816J5F5</accession>
<proteinExistence type="predicted"/>
<evidence type="ECO:0000313" key="1">
    <source>
        <dbReference type="EMBL" id="CAF1763055.1"/>
    </source>
</evidence>